<evidence type="ECO:0000259" key="1">
    <source>
        <dbReference type="PROSITE" id="PS51819"/>
    </source>
</evidence>
<proteinExistence type="predicted"/>
<dbReference type="InterPro" id="IPR029068">
    <property type="entry name" value="Glyas_Bleomycin-R_OHBP_Dase"/>
</dbReference>
<dbReference type="InterPro" id="IPR050383">
    <property type="entry name" value="GlyoxalaseI/FosfomycinResist"/>
</dbReference>
<keyword evidence="3" id="KW-1185">Reference proteome</keyword>
<dbReference type="Proteomes" id="UP001610063">
    <property type="component" value="Unassembled WGS sequence"/>
</dbReference>
<reference evidence="2 3" key="1">
    <citation type="journal article" date="2013" name="Int. J. Syst. Evol. Microbiol.">
        <title>Marinoscillum luteum sp. nov., isolated from marine sediment.</title>
        <authorList>
            <person name="Cha I.T."/>
            <person name="Park S.J."/>
            <person name="Kim S.J."/>
            <person name="Kim J.G."/>
            <person name="Jung M.Y."/>
            <person name="Shin K.S."/>
            <person name="Kwon K.K."/>
            <person name="Yang S.H."/>
            <person name="Seo Y.S."/>
            <person name="Rhee S.K."/>
        </authorList>
    </citation>
    <scope>NUCLEOTIDE SEQUENCE [LARGE SCALE GENOMIC DNA]</scope>
    <source>
        <strain evidence="2 3">KCTC 23939</strain>
    </source>
</reference>
<protein>
    <submittedName>
        <fullName evidence="2">VOC family protein</fullName>
    </submittedName>
</protein>
<dbReference type="PANTHER" id="PTHR21366:SF22">
    <property type="entry name" value="VOC DOMAIN-CONTAINING PROTEIN"/>
    <property type="match status" value="1"/>
</dbReference>
<comment type="caution">
    <text evidence="2">The sequence shown here is derived from an EMBL/GenBank/DDBJ whole genome shotgun (WGS) entry which is preliminary data.</text>
</comment>
<evidence type="ECO:0000313" key="3">
    <source>
        <dbReference type="Proteomes" id="UP001610063"/>
    </source>
</evidence>
<dbReference type="SUPFAM" id="SSF54593">
    <property type="entry name" value="Glyoxalase/Bleomycin resistance protein/Dihydroxybiphenyl dioxygenase"/>
    <property type="match status" value="1"/>
</dbReference>
<accession>A0ABW7N6Q1</accession>
<evidence type="ECO:0000313" key="2">
    <source>
        <dbReference type="EMBL" id="MFH6983268.1"/>
    </source>
</evidence>
<dbReference type="EMBL" id="JBIPKE010000014">
    <property type="protein sequence ID" value="MFH6983268.1"/>
    <property type="molecule type" value="Genomic_DNA"/>
</dbReference>
<dbReference type="Pfam" id="PF00903">
    <property type="entry name" value="Glyoxalase"/>
    <property type="match status" value="1"/>
</dbReference>
<gene>
    <name evidence="2" type="ORF">ACHKAR_07460</name>
</gene>
<dbReference type="InterPro" id="IPR037523">
    <property type="entry name" value="VOC_core"/>
</dbReference>
<dbReference type="Gene3D" id="3.10.180.10">
    <property type="entry name" value="2,3-Dihydroxybiphenyl 1,2-Dioxygenase, domain 1"/>
    <property type="match status" value="1"/>
</dbReference>
<feature type="domain" description="VOC" evidence="1">
    <location>
        <begin position="5"/>
        <end position="125"/>
    </location>
</feature>
<dbReference type="PROSITE" id="PS51819">
    <property type="entry name" value="VOC"/>
    <property type="match status" value="1"/>
</dbReference>
<dbReference type="PANTHER" id="PTHR21366">
    <property type="entry name" value="GLYOXALASE FAMILY PROTEIN"/>
    <property type="match status" value="1"/>
</dbReference>
<name>A0ABW7N6Q1_9BACT</name>
<sequence>MDFTQIKETCLYVRDLDQTRHFYEGILGLKVISHQEQRHVFFRLGSSVLLCFNPEATRNETMLPPHFADGKQHIAFEVAPKDYEGVKKSIIDLGVTITHEQEWRPSVRSFYFEDPDGHVLEIVPAGMWD</sequence>
<dbReference type="InterPro" id="IPR004360">
    <property type="entry name" value="Glyas_Fos-R_dOase_dom"/>
</dbReference>
<dbReference type="RefSeq" id="WP_395416823.1">
    <property type="nucleotide sequence ID" value="NZ_JBIPKE010000014.1"/>
</dbReference>
<organism evidence="2 3">
    <name type="scientific">Marinoscillum luteum</name>
    <dbReference type="NCBI Taxonomy" id="861051"/>
    <lineage>
        <taxon>Bacteria</taxon>
        <taxon>Pseudomonadati</taxon>
        <taxon>Bacteroidota</taxon>
        <taxon>Cytophagia</taxon>
        <taxon>Cytophagales</taxon>
        <taxon>Reichenbachiellaceae</taxon>
        <taxon>Marinoscillum</taxon>
    </lineage>
</organism>